<gene>
    <name evidence="3" type="primary">6052658</name>
    <name evidence="2" type="ORF">CpipJ_CPIJ018162</name>
</gene>
<feature type="compositionally biased region" description="Basic and acidic residues" evidence="1">
    <location>
        <begin position="192"/>
        <end position="201"/>
    </location>
</feature>
<dbReference type="HOGENOM" id="CLU_1273356_0_0_1"/>
<dbReference type="GO" id="GO:0000502">
    <property type="term" value="C:proteasome complex"/>
    <property type="evidence" value="ECO:0007669"/>
    <property type="project" value="UniProtKB-KW"/>
</dbReference>
<dbReference type="VEuPathDB" id="VectorBase:CQUJHB009974"/>
<proteinExistence type="predicted"/>
<dbReference type="EnsemblMetazoa" id="CPIJ018162-RA">
    <property type="protein sequence ID" value="CPIJ018162-PA"/>
    <property type="gene ID" value="CPIJ018162"/>
</dbReference>
<reference evidence="2" key="1">
    <citation type="submission" date="2007-03" db="EMBL/GenBank/DDBJ databases">
        <title>Annotation of Culex pipiens quinquefasciatus.</title>
        <authorList>
            <consortium name="The Broad Institute Genome Sequencing Platform"/>
            <person name="Atkinson P.W."/>
            <person name="Hemingway J."/>
            <person name="Christensen B.M."/>
            <person name="Higgs S."/>
            <person name="Kodira C."/>
            <person name="Hannick L."/>
            <person name="Megy K."/>
            <person name="O'Leary S."/>
            <person name="Pearson M."/>
            <person name="Haas B.J."/>
            <person name="Mauceli E."/>
            <person name="Wortman J.R."/>
            <person name="Lee N.H."/>
            <person name="Guigo R."/>
            <person name="Stanke M."/>
            <person name="Alvarado L."/>
            <person name="Amedeo P."/>
            <person name="Antoine C.H."/>
            <person name="Arensburger P."/>
            <person name="Bidwell S.L."/>
            <person name="Crawford M."/>
            <person name="Camaro F."/>
            <person name="Devon K."/>
            <person name="Engels R."/>
            <person name="Hammond M."/>
            <person name="Howarth C."/>
            <person name="Koehrsen M."/>
            <person name="Lawson D."/>
            <person name="Montgomery P."/>
            <person name="Nene V."/>
            <person name="Nusbaum C."/>
            <person name="Puiu D."/>
            <person name="Romero-Severson J."/>
            <person name="Severson D.W."/>
            <person name="Shumway M."/>
            <person name="Sisk P."/>
            <person name="Stolte C."/>
            <person name="Zeng Q."/>
            <person name="Eisenstadt E."/>
            <person name="Fraser-Liggett C."/>
            <person name="Strausberg R."/>
            <person name="Galagan J."/>
            <person name="Birren B."/>
            <person name="Collins F.H."/>
        </authorList>
    </citation>
    <scope>NUCLEOTIDE SEQUENCE [LARGE SCALE GENOMIC DNA]</scope>
    <source>
        <strain evidence="2">JHB</strain>
    </source>
</reference>
<organism>
    <name type="scientific">Culex quinquefasciatus</name>
    <name type="common">Southern house mosquito</name>
    <name type="synonym">Culex pungens</name>
    <dbReference type="NCBI Taxonomy" id="7176"/>
    <lineage>
        <taxon>Eukaryota</taxon>
        <taxon>Metazoa</taxon>
        <taxon>Ecdysozoa</taxon>
        <taxon>Arthropoda</taxon>
        <taxon>Hexapoda</taxon>
        <taxon>Insecta</taxon>
        <taxon>Pterygota</taxon>
        <taxon>Neoptera</taxon>
        <taxon>Endopterygota</taxon>
        <taxon>Diptera</taxon>
        <taxon>Nematocera</taxon>
        <taxon>Culicoidea</taxon>
        <taxon>Culicidae</taxon>
        <taxon>Culicinae</taxon>
        <taxon>Culicini</taxon>
        <taxon>Culex</taxon>
        <taxon>Culex</taxon>
    </lineage>
</organism>
<dbReference type="eggNOG" id="KOG0176">
    <property type="taxonomic scope" value="Eukaryota"/>
</dbReference>
<dbReference type="STRING" id="7176.B0XGW3"/>
<dbReference type="VEuPathDB" id="VectorBase:CPIJ018162"/>
<reference evidence="3" key="2">
    <citation type="submission" date="2021-02" db="UniProtKB">
        <authorList>
            <consortium name="EnsemblMetazoa"/>
        </authorList>
    </citation>
    <scope>IDENTIFICATION</scope>
    <source>
        <strain evidence="3">JHB</strain>
    </source>
</reference>
<dbReference type="EMBL" id="DS233070">
    <property type="protein sequence ID" value="EDS27850.1"/>
    <property type="molecule type" value="Genomic_DNA"/>
</dbReference>
<protein>
    <submittedName>
        <fullName evidence="2 3">Proteasome subunit alpha type 5</fullName>
    </submittedName>
</protein>
<evidence type="ECO:0000313" key="4">
    <source>
        <dbReference type="Proteomes" id="UP000002320"/>
    </source>
</evidence>
<evidence type="ECO:0000256" key="1">
    <source>
        <dbReference type="SAM" id="MobiDB-lite"/>
    </source>
</evidence>
<dbReference type="InParanoid" id="B0XGW3"/>
<keyword evidence="2" id="KW-0647">Proteasome</keyword>
<evidence type="ECO:0000313" key="3">
    <source>
        <dbReference type="EnsemblMetazoa" id="CPIJ018162-PA"/>
    </source>
</evidence>
<feature type="region of interest" description="Disordered" evidence="1">
    <location>
        <begin position="176"/>
        <end position="201"/>
    </location>
</feature>
<name>B0XGW3_CULQU</name>
<dbReference type="AlphaFoldDB" id="B0XGW3"/>
<keyword evidence="4" id="KW-1185">Reference proteome</keyword>
<dbReference type="Proteomes" id="UP000002320">
    <property type="component" value="Unassembled WGS sequence"/>
</dbReference>
<accession>B0XGW3</accession>
<evidence type="ECO:0000313" key="2">
    <source>
        <dbReference type="EMBL" id="EDS27850.1"/>
    </source>
</evidence>
<dbReference type="KEGG" id="cqu:CpipJ_CPIJ018162"/>
<sequence>MAYAGLKDDPVQSPLASCKWDDVDQSEWTTSENQPSGKGISLKREAWRITTSKMGGCGREARQLQDTNQRFAQVPSTWQSTLNRGLKHIQQFDFLWNGHLRRVGCAHGETHDMLLMDDSVILPERSRNECQNHRILFKQYSLSIQFGDSDGPGSAVCHAFEVVILSADSENSQPQLWHMAPYGTTSRPSGRATREDINSEGTIPKERQAETGITHTC</sequence>